<dbReference type="OrthoDB" id="9799347at2"/>
<keyword evidence="5" id="KW-0732">Signal</keyword>
<accession>A0A317CFX2</accession>
<dbReference type="InterPro" id="IPR036249">
    <property type="entry name" value="Thioredoxin-like_sf"/>
</dbReference>
<organism evidence="7 8">
    <name type="scientific">Leucothrix arctica</name>
    <dbReference type="NCBI Taxonomy" id="1481894"/>
    <lineage>
        <taxon>Bacteria</taxon>
        <taxon>Pseudomonadati</taxon>
        <taxon>Pseudomonadota</taxon>
        <taxon>Gammaproteobacteria</taxon>
        <taxon>Thiotrichales</taxon>
        <taxon>Thiotrichaceae</taxon>
        <taxon>Leucothrix</taxon>
    </lineage>
</organism>
<evidence type="ECO:0000256" key="3">
    <source>
        <dbReference type="ARBA" id="ARBA00023157"/>
    </source>
</evidence>
<dbReference type="AlphaFoldDB" id="A0A317CFX2"/>
<dbReference type="SUPFAM" id="SSF52833">
    <property type="entry name" value="Thioredoxin-like"/>
    <property type="match status" value="1"/>
</dbReference>
<name>A0A317CFX2_9GAMM</name>
<feature type="chain" id="PRO_5016270622" evidence="5">
    <location>
        <begin position="22"/>
        <end position="177"/>
    </location>
</feature>
<dbReference type="GO" id="GO:0017004">
    <property type="term" value="P:cytochrome complex assembly"/>
    <property type="evidence" value="ECO:0007669"/>
    <property type="project" value="UniProtKB-KW"/>
</dbReference>
<comment type="subcellular location">
    <subcellularLocation>
        <location evidence="1">Cell envelope</location>
    </subcellularLocation>
</comment>
<proteinExistence type="predicted"/>
<dbReference type="GO" id="GO:0030313">
    <property type="term" value="C:cell envelope"/>
    <property type="evidence" value="ECO:0007669"/>
    <property type="project" value="UniProtKB-SubCell"/>
</dbReference>
<feature type="domain" description="Thioredoxin" evidence="6">
    <location>
        <begin position="18"/>
        <end position="156"/>
    </location>
</feature>
<feature type="signal peptide" evidence="5">
    <location>
        <begin position="1"/>
        <end position="21"/>
    </location>
</feature>
<dbReference type="PANTHER" id="PTHR42852:SF6">
    <property type="entry name" value="THIOL:DISULFIDE INTERCHANGE PROTEIN DSBE"/>
    <property type="match status" value="1"/>
</dbReference>
<protein>
    <submittedName>
        <fullName evidence="7">TlpA family protein disulfide reductase</fullName>
    </submittedName>
</protein>
<dbReference type="Gene3D" id="3.40.30.10">
    <property type="entry name" value="Glutaredoxin"/>
    <property type="match status" value="1"/>
</dbReference>
<dbReference type="GO" id="GO:0016491">
    <property type="term" value="F:oxidoreductase activity"/>
    <property type="evidence" value="ECO:0007669"/>
    <property type="project" value="InterPro"/>
</dbReference>
<keyword evidence="4" id="KW-0676">Redox-active center</keyword>
<dbReference type="PROSITE" id="PS51352">
    <property type="entry name" value="THIOREDOXIN_2"/>
    <property type="match status" value="1"/>
</dbReference>
<evidence type="ECO:0000313" key="7">
    <source>
        <dbReference type="EMBL" id="PWQ97416.1"/>
    </source>
</evidence>
<dbReference type="InterPro" id="IPR013766">
    <property type="entry name" value="Thioredoxin_domain"/>
</dbReference>
<evidence type="ECO:0000313" key="8">
    <source>
        <dbReference type="Proteomes" id="UP000245506"/>
    </source>
</evidence>
<dbReference type="Pfam" id="PF00578">
    <property type="entry name" value="AhpC-TSA"/>
    <property type="match status" value="1"/>
</dbReference>
<comment type="caution">
    <text evidence="7">The sequence shown here is derived from an EMBL/GenBank/DDBJ whole genome shotgun (WGS) entry which is preliminary data.</text>
</comment>
<dbReference type="InterPro" id="IPR000866">
    <property type="entry name" value="AhpC/TSA"/>
</dbReference>
<gene>
    <name evidence="7" type="ORF">DKT75_06825</name>
</gene>
<sequence>MVYLRCLFLTIILGTSALAQADPVDDFSFFDVNNQQSKLSDYRGKWVIANYWAIFCSPCRVEIPDLIRFVKDNPEKVVVLGMDAGMDDTDTLKEFIEDQGINYPIIPTQDSTMYGFGEVRGIPTSFIISPTGELVDTHIGIMSYNDLEFFVNPEKGPPRDRKPDDKKGFWDRLFDWD</sequence>
<dbReference type="PANTHER" id="PTHR42852">
    <property type="entry name" value="THIOL:DISULFIDE INTERCHANGE PROTEIN DSBE"/>
    <property type="match status" value="1"/>
</dbReference>
<keyword evidence="2" id="KW-0201">Cytochrome c-type biogenesis</keyword>
<dbReference type="InterPro" id="IPR050553">
    <property type="entry name" value="Thioredoxin_ResA/DsbE_sf"/>
</dbReference>
<dbReference type="GO" id="GO:0016209">
    <property type="term" value="F:antioxidant activity"/>
    <property type="evidence" value="ECO:0007669"/>
    <property type="project" value="InterPro"/>
</dbReference>
<dbReference type="Proteomes" id="UP000245506">
    <property type="component" value="Unassembled WGS sequence"/>
</dbReference>
<dbReference type="CDD" id="cd02966">
    <property type="entry name" value="TlpA_like_family"/>
    <property type="match status" value="1"/>
</dbReference>
<keyword evidence="8" id="KW-1185">Reference proteome</keyword>
<dbReference type="RefSeq" id="WP_109822676.1">
    <property type="nucleotide sequence ID" value="NZ_QGKL01000020.1"/>
</dbReference>
<evidence type="ECO:0000256" key="2">
    <source>
        <dbReference type="ARBA" id="ARBA00022748"/>
    </source>
</evidence>
<reference evidence="7 8" key="1">
    <citation type="submission" date="2018-05" db="EMBL/GenBank/DDBJ databases">
        <title>Leucothrix arctica sp. nov., isolated from Arctic seawater.</title>
        <authorList>
            <person name="Choi A."/>
            <person name="Baek K."/>
        </authorList>
    </citation>
    <scope>NUCLEOTIDE SEQUENCE [LARGE SCALE GENOMIC DNA]</scope>
    <source>
        <strain evidence="7 8">IMCC9719</strain>
    </source>
</reference>
<evidence type="ECO:0000256" key="4">
    <source>
        <dbReference type="ARBA" id="ARBA00023284"/>
    </source>
</evidence>
<evidence type="ECO:0000256" key="1">
    <source>
        <dbReference type="ARBA" id="ARBA00004196"/>
    </source>
</evidence>
<evidence type="ECO:0000256" key="5">
    <source>
        <dbReference type="SAM" id="SignalP"/>
    </source>
</evidence>
<keyword evidence="3" id="KW-1015">Disulfide bond</keyword>
<evidence type="ECO:0000259" key="6">
    <source>
        <dbReference type="PROSITE" id="PS51352"/>
    </source>
</evidence>
<dbReference type="EMBL" id="QGKL01000020">
    <property type="protein sequence ID" value="PWQ97416.1"/>
    <property type="molecule type" value="Genomic_DNA"/>
</dbReference>